<evidence type="ECO:0000313" key="8">
    <source>
        <dbReference type="EMBL" id="PMS20810.1"/>
    </source>
</evidence>
<comment type="caution">
    <text evidence="8">The sequence shown here is derived from an EMBL/GenBank/DDBJ whole genome shotgun (WGS) entry which is preliminary data.</text>
</comment>
<dbReference type="InterPro" id="IPR050090">
    <property type="entry name" value="Tyrosine_recombinase_XerCD"/>
</dbReference>
<sequence length="339" mass="38619">MGRKPTKNLHLPPRMRIKKTLRGKTYYYYDMGGKPRRWKALGGDFVEALRLYVDLEQCSGTAGALVTFRHVAQRYLAEVLPSKAAETRRTNVLQLEKLYSFFDSPPAPLDAIKPIHIRKYLDWRKASPVAANREIALFSHIFNKAREWGATDRPNPCVGVRKHRESGRDVYVGDDAYKAVWEKADTPLREAMDLAYLTGQRPADVLKMDERDVRDGVVSVKQNKTGTRLRIEVVGELAQLLDRLVRRKATHNPRSTRLIVDEHGRPLGRAALRFRFDRAREEAGIAKDDFQFRDLRAKAGTDKESVSDLRGAQSLLGHGSVSMTEHYVRKRGKTATPTR</sequence>
<dbReference type="PROSITE" id="PS51898">
    <property type="entry name" value="TYR_RECOMBINASE"/>
    <property type="match status" value="1"/>
</dbReference>
<reference evidence="8 9" key="1">
    <citation type="submission" date="2018-01" db="EMBL/GenBank/DDBJ databases">
        <title>Whole genome analyses suggest that Burkholderia sensu lato contains two further novel genera in the rhizoxinica-symbiotica group Mycetohabitans gen. nov., and Trinickia gen. nov.: implications for the evolution of diazotrophy and nodulation in the Burkholderiaceae.</title>
        <authorList>
            <person name="Estrada-de los Santos P."/>
            <person name="Palmer M."/>
            <person name="Chavez-Ramirez B."/>
            <person name="Beukes C."/>
            <person name="Steenkamp E.T."/>
            <person name="Hirsch A.M."/>
            <person name="Manyaka P."/>
            <person name="Maluk M."/>
            <person name="Lafos M."/>
            <person name="Crook M."/>
            <person name="Gross E."/>
            <person name="Simon M.F."/>
            <person name="Bueno dos Reis Junior F."/>
            <person name="Poole P.S."/>
            <person name="Venter S.N."/>
            <person name="James E.K."/>
        </authorList>
    </citation>
    <scope>NUCLEOTIDE SEQUENCE [LARGE SCALE GENOMIC DNA]</scope>
    <source>
        <strain evidence="8 9">GIMN1.004</strain>
    </source>
</reference>
<dbReference type="RefSeq" id="WP_102645191.1">
    <property type="nucleotide sequence ID" value="NZ_PNYA01000007.1"/>
</dbReference>
<dbReference type="InterPro" id="IPR013762">
    <property type="entry name" value="Integrase-like_cat_sf"/>
</dbReference>
<dbReference type="InterPro" id="IPR011010">
    <property type="entry name" value="DNA_brk_join_enz"/>
</dbReference>
<comment type="similarity">
    <text evidence="1">Belongs to the 'phage' integrase family.</text>
</comment>
<evidence type="ECO:0000256" key="4">
    <source>
        <dbReference type="ARBA" id="ARBA00023172"/>
    </source>
</evidence>
<dbReference type="SUPFAM" id="SSF56349">
    <property type="entry name" value="DNA breaking-rejoining enzymes"/>
    <property type="match status" value="1"/>
</dbReference>
<evidence type="ECO:0000256" key="2">
    <source>
        <dbReference type="ARBA" id="ARBA00022908"/>
    </source>
</evidence>
<evidence type="ECO:0000313" key="9">
    <source>
        <dbReference type="Proteomes" id="UP000235616"/>
    </source>
</evidence>
<dbReference type="Proteomes" id="UP000235616">
    <property type="component" value="Unassembled WGS sequence"/>
</dbReference>
<gene>
    <name evidence="8" type="ORF">C0Z18_09730</name>
</gene>
<dbReference type="OrthoDB" id="662444at2"/>
<feature type="domain" description="Tyr recombinase" evidence="6">
    <location>
        <begin position="167"/>
        <end position="339"/>
    </location>
</feature>
<evidence type="ECO:0000259" key="6">
    <source>
        <dbReference type="PROSITE" id="PS51898"/>
    </source>
</evidence>
<keyword evidence="2" id="KW-0229">DNA integration</keyword>
<evidence type="ECO:0000256" key="3">
    <source>
        <dbReference type="ARBA" id="ARBA00023125"/>
    </source>
</evidence>
<protein>
    <submittedName>
        <fullName evidence="8">Integrase</fullName>
    </submittedName>
</protein>
<organism evidence="8 9">
    <name type="scientific">Trinickia dabaoshanensis</name>
    <dbReference type="NCBI Taxonomy" id="564714"/>
    <lineage>
        <taxon>Bacteria</taxon>
        <taxon>Pseudomonadati</taxon>
        <taxon>Pseudomonadota</taxon>
        <taxon>Betaproteobacteria</taxon>
        <taxon>Burkholderiales</taxon>
        <taxon>Burkholderiaceae</taxon>
        <taxon>Trinickia</taxon>
    </lineage>
</organism>
<keyword evidence="9" id="KW-1185">Reference proteome</keyword>
<dbReference type="GO" id="GO:0003677">
    <property type="term" value="F:DNA binding"/>
    <property type="evidence" value="ECO:0007669"/>
    <property type="project" value="UniProtKB-UniRule"/>
</dbReference>
<dbReference type="PROSITE" id="PS51900">
    <property type="entry name" value="CB"/>
    <property type="match status" value="1"/>
</dbReference>
<proteinExistence type="inferred from homology"/>
<dbReference type="Pfam" id="PF00589">
    <property type="entry name" value="Phage_integrase"/>
    <property type="match status" value="1"/>
</dbReference>
<dbReference type="AlphaFoldDB" id="A0A2N7VUI7"/>
<feature type="domain" description="Core-binding (CB)" evidence="7">
    <location>
        <begin position="66"/>
        <end position="146"/>
    </location>
</feature>
<dbReference type="PANTHER" id="PTHR30349">
    <property type="entry name" value="PHAGE INTEGRASE-RELATED"/>
    <property type="match status" value="1"/>
</dbReference>
<evidence type="ECO:0000256" key="5">
    <source>
        <dbReference type="PROSITE-ProRule" id="PRU01248"/>
    </source>
</evidence>
<dbReference type="Gene3D" id="1.10.150.130">
    <property type="match status" value="1"/>
</dbReference>
<evidence type="ECO:0000259" key="7">
    <source>
        <dbReference type="PROSITE" id="PS51900"/>
    </source>
</evidence>
<dbReference type="GO" id="GO:0015074">
    <property type="term" value="P:DNA integration"/>
    <property type="evidence" value="ECO:0007669"/>
    <property type="project" value="UniProtKB-KW"/>
</dbReference>
<accession>A0A2N7VUI7</accession>
<dbReference type="GO" id="GO:0006310">
    <property type="term" value="P:DNA recombination"/>
    <property type="evidence" value="ECO:0007669"/>
    <property type="project" value="UniProtKB-KW"/>
</dbReference>
<dbReference type="EMBL" id="PNYA01000007">
    <property type="protein sequence ID" value="PMS20810.1"/>
    <property type="molecule type" value="Genomic_DNA"/>
</dbReference>
<dbReference type="PANTHER" id="PTHR30349:SF64">
    <property type="entry name" value="PROPHAGE INTEGRASE INTD-RELATED"/>
    <property type="match status" value="1"/>
</dbReference>
<dbReference type="Gene3D" id="1.10.443.10">
    <property type="entry name" value="Intergrase catalytic core"/>
    <property type="match status" value="1"/>
</dbReference>
<keyword evidence="4" id="KW-0233">DNA recombination</keyword>
<dbReference type="InterPro" id="IPR010998">
    <property type="entry name" value="Integrase_recombinase_N"/>
</dbReference>
<keyword evidence="3 5" id="KW-0238">DNA-binding</keyword>
<name>A0A2N7VUI7_9BURK</name>
<evidence type="ECO:0000256" key="1">
    <source>
        <dbReference type="ARBA" id="ARBA00008857"/>
    </source>
</evidence>
<dbReference type="InterPro" id="IPR044068">
    <property type="entry name" value="CB"/>
</dbReference>
<dbReference type="InterPro" id="IPR002104">
    <property type="entry name" value="Integrase_catalytic"/>
</dbReference>